<evidence type="ECO:0000313" key="3">
    <source>
        <dbReference type="EMBL" id="JAE26681.1"/>
    </source>
</evidence>
<feature type="signal peptide" evidence="2">
    <location>
        <begin position="1"/>
        <end position="16"/>
    </location>
</feature>
<evidence type="ECO:0000256" key="2">
    <source>
        <dbReference type="SAM" id="SignalP"/>
    </source>
</evidence>
<proteinExistence type="predicted"/>
<keyword evidence="2" id="KW-0732">Signal</keyword>
<protein>
    <recommendedName>
        <fullName evidence="4">Secreted protein</fullName>
    </recommendedName>
</protein>
<accession>A0A0A9GVT7</accession>
<reference evidence="3" key="2">
    <citation type="journal article" date="2015" name="Data Brief">
        <title>Shoot transcriptome of the giant reed, Arundo donax.</title>
        <authorList>
            <person name="Barrero R.A."/>
            <person name="Guerrero F.D."/>
            <person name="Moolhuijzen P."/>
            <person name="Goolsby J.A."/>
            <person name="Tidwell J."/>
            <person name="Bellgard S.E."/>
            <person name="Bellgard M.I."/>
        </authorList>
    </citation>
    <scope>NUCLEOTIDE SEQUENCE</scope>
    <source>
        <tissue evidence="3">Shoot tissue taken approximately 20 cm above the soil surface</tissue>
    </source>
</reference>
<feature type="region of interest" description="Disordered" evidence="1">
    <location>
        <begin position="63"/>
        <end position="88"/>
    </location>
</feature>
<name>A0A0A9GVT7_ARUDO</name>
<sequence>MCFSTALTAAVMVSKGLSPAWIYTMCAPCSVCTALSPLSMQISSSSRSFPCSAARNCPSSSGSITTYTGSPSSPSPAAAAGGTSMSMN</sequence>
<evidence type="ECO:0008006" key="4">
    <source>
        <dbReference type="Google" id="ProtNLM"/>
    </source>
</evidence>
<reference evidence="3" key="1">
    <citation type="submission" date="2014-09" db="EMBL/GenBank/DDBJ databases">
        <authorList>
            <person name="Magalhaes I.L.F."/>
            <person name="Oliveira U."/>
            <person name="Santos F.R."/>
            <person name="Vidigal T.H.D.A."/>
            <person name="Brescovit A.D."/>
            <person name="Santos A.J."/>
        </authorList>
    </citation>
    <scope>NUCLEOTIDE SEQUENCE</scope>
    <source>
        <tissue evidence="3">Shoot tissue taken approximately 20 cm above the soil surface</tissue>
    </source>
</reference>
<organism evidence="3">
    <name type="scientific">Arundo donax</name>
    <name type="common">Giant reed</name>
    <name type="synonym">Donax arundinaceus</name>
    <dbReference type="NCBI Taxonomy" id="35708"/>
    <lineage>
        <taxon>Eukaryota</taxon>
        <taxon>Viridiplantae</taxon>
        <taxon>Streptophyta</taxon>
        <taxon>Embryophyta</taxon>
        <taxon>Tracheophyta</taxon>
        <taxon>Spermatophyta</taxon>
        <taxon>Magnoliopsida</taxon>
        <taxon>Liliopsida</taxon>
        <taxon>Poales</taxon>
        <taxon>Poaceae</taxon>
        <taxon>PACMAD clade</taxon>
        <taxon>Arundinoideae</taxon>
        <taxon>Arundineae</taxon>
        <taxon>Arundo</taxon>
    </lineage>
</organism>
<evidence type="ECO:0000256" key="1">
    <source>
        <dbReference type="SAM" id="MobiDB-lite"/>
    </source>
</evidence>
<feature type="chain" id="PRO_5002065254" description="Secreted protein" evidence="2">
    <location>
        <begin position="17"/>
        <end position="88"/>
    </location>
</feature>
<dbReference type="AlphaFoldDB" id="A0A0A9GVT7"/>
<dbReference type="EMBL" id="GBRH01171215">
    <property type="protein sequence ID" value="JAE26681.1"/>
    <property type="molecule type" value="Transcribed_RNA"/>
</dbReference>